<dbReference type="PRINTS" id="PR00724">
    <property type="entry name" value="CRBOXYPTASEC"/>
</dbReference>
<dbReference type="AlphaFoldDB" id="A0A4V1IQL9"/>
<evidence type="ECO:0000313" key="8">
    <source>
        <dbReference type="EMBL" id="RKO87017.1"/>
    </source>
</evidence>
<dbReference type="EMBL" id="KZ997742">
    <property type="protein sequence ID" value="RKO87017.1"/>
    <property type="molecule type" value="Genomic_DNA"/>
</dbReference>
<dbReference type="GO" id="GO:0000324">
    <property type="term" value="C:fungal-type vacuole"/>
    <property type="evidence" value="ECO:0007669"/>
    <property type="project" value="TreeGrafter"/>
</dbReference>
<dbReference type="Gene3D" id="3.40.50.1820">
    <property type="entry name" value="alpha/beta hydrolase"/>
    <property type="match status" value="1"/>
</dbReference>
<organism evidence="8 9">
    <name type="scientific">Blyttiomyces helicus</name>
    <dbReference type="NCBI Taxonomy" id="388810"/>
    <lineage>
        <taxon>Eukaryota</taxon>
        <taxon>Fungi</taxon>
        <taxon>Fungi incertae sedis</taxon>
        <taxon>Chytridiomycota</taxon>
        <taxon>Chytridiomycota incertae sedis</taxon>
        <taxon>Chytridiomycetes</taxon>
        <taxon>Chytridiomycetes incertae sedis</taxon>
        <taxon>Blyttiomyces</taxon>
    </lineage>
</organism>
<evidence type="ECO:0000313" key="9">
    <source>
        <dbReference type="Proteomes" id="UP000269721"/>
    </source>
</evidence>
<protein>
    <recommendedName>
        <fullName evidence="2">carboxypeptidase C</fullName>
        <ecNumber evidence="2">3.4.16.5</ecNumber>
    </recommendedName>
</protein>
<dbReference type="OrthoDB" id="443318at2759"/>
<keyword evidence="9" id="KW-1185">Reference proteome</keyword>
<dbReference type="InterPro" id="IPR001563">
    <property type="entry name" value="Peptidase_S10"/>
</dbReference>
<dbReference type="InterPro" id="IPR029058">
    <property type="entry name" value="AB_hydrolase_fold"/>
</dbReference>
<feature type="non-terminal residue" evidence="8">
    <location>
        <position position="198"/>
    </location>
</feature>
<gene>
    <name evidence="8" type="ORF">BDK51DRAFT_32329</name>
</gene>
<keyword evidence="7" id="KW-0732">Signal</keyword>
<keyword evidence="5 8" id="KW-0378">Hydrolase</keyword>
<feature type="signal peptide" evidence="7">
    <location>
        <begin position="1"/>
        <end position="18"/>
    </location>
</feature>
<name>A0A4V1IQL9_9FUNG</name>
<keyword evidence="4" id="KW-0645">Protease</keyword>
<dbReference type="GO" id="GO:0006508">
    <property type="term" value="P:proteolysis"/>
    <property type="evidence" value="ECO:0007669"/>
    <property type="project" value="UniProtKB-KW"/>
</dbReference>
<reference evidence="9" key="1">
    <citation type="journal article" date="2018" name="Nat. Microbiol.">
        <title>Leveraging single-cell genomics to expand the fungal tree of life.</title>
        <authorList>
            <person name="Ahrendt S.R."/>
            <person name="Quandt C.A."/>
            <person name="Ciobanu D."/>
            <person name="Clum A."/>
            <person name="Salamov A."/>
            <person name="Andreopoulos B."/>
            <person name="Cheng J.F."/>
            <person name="Woyke T."/>
            <person name="Pelin A."/>
            <person name="Henrissat B."/>
            <person name="Reynolds N.K."/>
            <person name="Benny G.L."/>
            <person name="Smith M.E."/>
            <person name="James T.Y."/>
            <person name="Grigoriev I.V."/>
        </authorList>
    </citation>
    <scope>NUCLEOTIDE SEQUENCE [LARGE SCALE GENOMIC DNA]</scope>
</reference>
<evidence type="ECO:0000256" key="4">
    <source>
        <dbReference type="ARBA" id="ARBA00022670"/>
    </source>
</evidence>
<evidence type="ECO:0000256" key="3">
    <source>
        <dbReference type="ARBA" id="ARBA00022645"/>
    </source>
</evidence>
<evidence type="ECO:0000256" key="2">
    <source>
        <dbReference type="ARBA" id="ARBA00012446"/>
    </source>
</evidence>
<dbReference type="Proteomes" id="UP000269721">
    <property type="component" value="Unassembled WGS sequence"/>
</dbReference>
<dbReference type="PANTHER" id="PTHR11802:SF113">
    <property type="entry name" value="SERINE CARBOXYPEPTIDASE CTSA-4.1"/>
    <property type="match status" value="1"/>
</dbReference>
<evidence type="ECO:0000256" key="7">
    <source>
        <dbReference type="SAM" id="SignalP"/>
    </source>
</evidence>
<evidence type="ECO:0000256" key="1">
    <source>
        <dbReference type="ARBA" id="ARBA00009431"/>
    </source>
</evidence>
<dbReference type="EC" id="3.4.16.5" evidence="2"/>
<comment type="similarity">
    <text evidence="1">Belongs to the peptidase S10 family.</text>
</comment>
<evidence type="ECO:0000256" key="6">
    <source>
        <dbReference type="ARBA" id="ARBA00023180"/>
    </source>
</evidence>
<proteinExistence type="inferred from homology"/>
<dbReference type="SUPFAM" id="SSF53474">
    <property type="entry name" value="alpha/beta-Hydrolases"/>
    <property type="match status" value="1"/>
</dbReference>
<evidence type="ECO:0000256" key="5">
    <source>
        <dbReference type="ARBA" id="ARBA00022801"/>
    </source>
</evidence>
<feature type="chain" id="PRO_5020231137" description="carboxypeptidase C" evidence="7">
    <location>
        <begin position="19"/>
        <end position="198"/>
    </location>
</feature>
<dbReference type="Pfam" id="PF00450">
    <property type="entry name" value="Peptidase_S10"/>
    <property type="match status" value="1"/>
</dbReference>
<keyword evidence="3" id="KW-0121">Carboxypeptidase</keyword>
<accession>A0A4V1IQL9</accession>
<dbReference type="GO" id="GO:0004185">
    <property type="term" value="F:serine-type carboxypeptidase activity"/>
    <property type="evidence" value="ECO:0007669"/>
    <property type="project" value="UniProtKB-EC"/>
</dbReference>
<dbReference type="PANTHER" id="PTHR11802">
    <property type="entry name" value="SERINE PROTEASE FAMILY S10 SERINE CARBOXYPEPTIDASE"/>
    <property type="match status" value="1"/>
</dbReference>
<sequence>MKSSVILFTAAAAAAAASAPPQLLRQDQSPLDEPTLNALSVHTLAAFPQHSLRVREDVKLCDEGVQQIVGYLDVTHKTHVKHFFFWFFESRKEPSTDPLLLWLNGGPGCSSSLGLLVELGPCRVGGLKRGGVRVAPGGNGTIPNPHSWTEEANVIFLDQPAGVGFSYTESSGEIINNSDDAAADTFAFLQLFLTRYKK</sequence>
<keyword evidence="6" id="KW-0325">Glycoprotein</keyword>